<gene>
    <name evidence="8" type="primary">EOG090X0BAY</name>
</gene>
<dbReference type="AlphaFoldDB" id="A0A9N6WP72"/>
<keyword evidence="4" id="KW-0158">Chromosome</keyword>
<accession>A0A9N6WP72</accession>
<keyword evidence="6" id="KW-0812">Transmembrane</keyword>
<dbReference type="GO" id="GO:0005694">
    <property type="term" value="C:chromosome"/>
    <property type="evidence" value="ECO:0007669"/>
    <property type="project" value="UniProtKB-SubCell"/>
</dbReference>
<reference evidence="8" key="1">
    <citation type="submission" date="2021-04" db="EMBL/GenBank/DDBJ databases">
        <authorList>
            <person name="Cornetti L."/>
        </authorList>
    </citation>
    <scope>NUCLEOTIDE SEQUENCE</scope>
</reference>
<dbReference type="GO" id="GO:0072572">
    <property type="term" value="F:poly-ADP-D-ribose binding"/>
    <property type="evidence" value="ECO:0007669"/>
    <property type="project" value="TreeGrafter"/>
</dbReference>
<comment type="similarity">
    <text evidence="3">Belongs to the HPF1 family.</text>
</comment>
<evidence type="ECO:0000256" key="4">
    <source>
        <dbReference type="ARBA" id="ARBA00022454"/>
    </source>
</evidence>
<dbReference type="PANTHER" id="PTHR13386">
    <property type="entry name" value="HISTONE PARYLATION FACTOR 1"/>
    <property type="match status" value="1"/>
</dbReference>
<feature type="signal peptide" evidence="7">
    <location>
        <begin position="1"/>
        <end position="23"/>
    </location>
</feature>
<dbReference type="GO" id="GO:0005634">
    <property type="term" value="C:nucleus"/>
    <property type="evidence" value="ECO:0007669"/>
    <property type="project" value="UniProtKB-SubCell"/>
</dbReference>
<feature type="chain" id="PRO_5040201658" evidence="7">
    <location>
        <begin position="24"/>
        <end position="463"/>
    </location>
</feature>
<feature type="transmembrane region" description="Helical" evidence="6">
    <location>
        <begin position="144"/>
        <end position="176"/>
    </location>
</feature>
<keyword evidence="7" id="KW-0732">Signal</keyword>
<sequence length="463" mass="52334">MALQLMLNFFPSLASVLLSPTSANLAALDAIELKKSQKKIHHTNLAARQALLHESALSARSEDNKAKLPANDGDFLIRGHNELLIISRYMDFDGDNQSWSFIMTLLMSLSHPANEHTGNSLGRASSIAAAVPGSKLVVYIESSILYVIVHYLIGFVYLALLPFEIFAFTLFCCRLLKWTMWTARKNAQTFVKNPRHLLRRMMQKTNILQVKIHSLLKLSHYLTNWRFYYDPPEFQCVLVGDLAKGYHLGYFRDSPKEMPAFVGSNSESDGCVIVPVADNLFGAISHLVSEKLKKVDPFQKTQLANLKKKLEDWAAKNSITIDSSNPKLKQRKKKVVAKTFYQCGIVVPVDSKTDVGYRKIPETDSNIKKICQRILDSKTESEKDKNSDDLQELVTYVQYANDEMDYGMGLELGLDLLAFGGEVFHPTVLHLLSVAYELLERPEYVTILKAHLACRKKIFTKPE</sequence>
<keyword evidence="6" id="KW-1133">Transmembrane helix</keyword>
<keyword evidence="6" id="KW-0472">Membrane</keyword>
<comment type="subcellular location">
    <subcellularLocation>
        <location evidence="2">Chromosome</location>
    </subcellularLocation>
    <subcellularLocation>
        <location evidence="1">Nucleus</location>
    </subcellularLocation>
</comment>
<evidence type="ECO:0000256" key="3">
    <source>
        <dbReference type="ARBA" id="ARBA00010803"/>
    </source>
</evidence>
<evidence type="ECO:0000313" key="8">
    <source>
        <dbReference type="EMBL" id="CAG4634993.1"/>
    </source>
</evidence>
<evidence type="ECO:0000256" key="1">
    <source>
        <dbReference type="ARBA" id="ARBA00004123"/>
    </source>
</evidence>
<evidence type="ECO:0000256" key="5">
    <source>
        <dbReference type="ARBA" id="ARBA00023242"/>
    </source>
</evidence>
<dbReference type="InterPro" id="IPR019361">
    <property type="entry name" value="HPF1"/>
</dbReference>
<evidence type="ECO:0000256" key="2">
    <source>
        <dbReference type="ARBA" id="ARBA00004286"/>
    </source>
</evidence>
<dbReference type="PANTHER" id="PTHR13386:SF1">
    <property type="entry name" value="HISTONE PARYLATION FACTOR 1"/>
    <property type="match status" value="1"/>
</dbReference>
<dbReference type="EMBL" id="OC978338">
    <property type="protein sequence ID" value="CAG4634993.1"/>
    <property type="molecule type" value="Genomic_DNA"/>
</dbReference>
<dbReference type="GO" id="GO:0042393">
    <property type="term" value="F:histone binding"/>
    <property type="evidence" value="ECO:0007669"/>
    <property type="project" value="InterPro"/>
</dbReference>
<protein>
    <submittedName>
        <fullName evidence="8">EOG090X0BAY</fullName>
    </submittedName>
</protein>
<name>A0A9N6WP72_9CRUS</name>
<organism evidence="8">
    <name type="scientific">Alona affinis</name>
    <dbReference type="NCBI Taxonomy" id="381656"/>
    <lineage>
        <taxon>Eukaryota</taxon>
        <taxon>Metazoa</taxon>
        <taxon>Ecdysozoa</taxon>
        <taxon>Arthropoda</taxon>
        <taxon>Crustacea</taxon>
        <taxon>Branchiopoda</taxon>
        <taxon>Diplostraca</taxon>
        <taxon>Cladocera</taxon>
        <taxon>Anomopoda</taxon>
        <taxon>Chydoridae</taxon>
        <taxon>Alona</taxon>
    </lineage>
</organism>
<evidence type="ECO:0000256" key="6">
    <source>
        <dbReference type="SAM" id="Phobius"/>
    </source>
</evidence>
<evidence type="ECO:0000256" key="7">
    <source>
        <dbReference type="SAM" id="SignalP"/>
    </source>
</evidence>
<dbReference type="GO" id="GO:0006974">
    <property type="term" value="P:DNA damage response"/>
    <property type="evidence" value="ECO:0007669"/>
    <property type="project" value="InterPro"/>
</dbReference>
<dbReference type="Pfam" id="PF10228">
    <property type="entry name" value="HPF1"/>
    <property type="match status" value="1"/>
</dbReference>
<proteinExistence type="inferred from homology"/>
<keyword evidence="5" id="KW-0539">Nucleus</keyword>